<accession>A0A3N0HZ92</accession>
<dbReference type="GO" id="GO:0008237">
    <property type="term" value="F:metallopeptidase activity"/>
    <property type="evidence" value="ECO:0007669"/>
    <property type="project" value="UniProtKB-KW"/>
</dbReference>
<keyword evidence="5 9" id="KW-0479">Metal-binding</keyword>
<comment type="caution">
    <text evidence="11">The sequence shown here is derived from an EMBL/GenBank/DDBJ whole genome shotgun (WGS) entry which is preliminary data.</text>
</comment>
<dbReference type="Gene3D" id="2.30.250.10">
    <property type="entry name" value="Aminopeptidase i, Domain 2"/>
    <property type="match status" value="1"/>
</dbReference>
<dbReference type="Gene3D" id="3.40.630.10">
    <property type="entry name" value="Zn peptidases"/>
    <property type="match status" value="1"/>
</dbReference>
<keyword evidence="8 9" id="KW-0482">Metalloprotease</keyword>
<reference evidence="11 12" key="1">
    <citation type="submission" date="2018-11" db="EMBL/GenBank/DDBJ databases">
        <title>Clostridium sp. nov., a member of the family Erysipelotrichaceae isolated from pig faeces.</title>
        <authorList>
            <person name="Chang Y.-H."/>
        </authorList>
    </citation>
    <scope>NUCLEOTIDE SEQUENCE [LARGE SCALE GENOMIC DNA]</scope>
    <source>
        <strain evidence="11 12">YH-panp20</strain>
    </source>
</reference>
<dbReference type="GO" id="GO:0004177">
    <property type="term" value="F:aminopeptidase activity"/>
    <property type="evidence" value="ECO:0007669"/>
    <property type="project" value="UniProtKB-KW"/>
</dbReference>
<dbReference type="InterPro" id="IPR023358">
    <property type="entry name" value="Peptidase_M18_dom2"/>
</dbReference>
<keyword evidence="4 9" id="KW-0645">Protease</keyword>
<evidence type="ECO:0000256" key="2">
    <source>
        <dbReference type="ARBA" id="ARBA00008290"/>
    </source>
</evidence>
<dbReference type="SUPFAM" id="SSF53187">
    <property type="entry name" value="Zn-dependent exopeptidases"/>
    <property type="match status" value="1"/>
</dbReference>
<dbReference type="SUPFAM" id="SSF101821">
    <property type="entry name" value="Aminopeptidase/glucanase lid domain"/>
    <property type="match status" value="1"/>
</dbReference>
<dbReference type="EC" id="3.4.11.-" evidence="10"/>
<gene>
    <name evidence="11" type="ORF">EDX97_04655</name>
</gene>
<evidence type="ECO:0000256" key="4">
    <source>
        <dbReference type="ARBA" id="ARBA00022670"/>
    </source>
</evidence>
<organism evidence="11 12">
    <name type="scientific">Absicoccus porci</name>
    <dbReference type="NCBI Taxonomy" id="2486576"/>
    <lineage>
        <taxon>Bacteria</taxon>
        <taxon>Bacillati</taxon>
        <taxon>Bacillota</taxon>
        <taxon>Erysipelotrichia</taxon>
        <taxon>Erysipelotrichales</taxon>
        <taxon>Erysipelotrichaceae</taxon>
        <taxon>Absicoccus</taxon>
    </lineage>
</organism>
<evidence type="ECO:0000256" key="7">
    <source>
        <dbReference type="ARBA" id="ARBA00022833"/>
    </source>
</evidence>
<dbReference type="AlphaFoldDB" id="A0A3N0HZ92"/>
<evidence type="ECO:0000313" key="12">
    <source>
        <dbReference type="Proteomes" id="UP000276568"/>
    </source>
</evidence>
<dbReference type="NCBIfam" id="NF002600">
    <property type="entry name" value="PRK02256.1"/>
    <property type="match status" value="1"/>
</dbReference>
<dbReference type="InterPro" id="IPR001948">
    <property type="entry name" value="Peptidase_M18"/>
</dbReference>
<dbReference type="RefSeq" id="WP_128520029.1">
    <property type="nucleotide sequence ID" value="NZ_JBQHVF010000002.1"/>
</dbReference>
<comment type="cofactor">
    <cofactor evidence="1 10">
        <name>Zn(2+)</name>
        <dbReference type="ChEBI" id="CHEBI:29105"/>
    </cofactor>
</comment>
<evidence type="ECO:0000256" key="3">
    <source>
        <dbReference type="ARBA" id="ARBA00022438"/>
    </source>
</evidence>
<dbReference type="PANTHER" id="PTHR28570">
    <property type="entry name" value="ASPARTYL AMINOPEPTIDASE"/>
    <property type="match status" value="1"/>
</dbReference>
<keyword evidence="3 9" id="KW-0031">Aminopeptidase</keyword>
<dbReference type="EMBL" id="RJQC01000002">
    <property type="protein sequence ID" value="RNM30099.1"/>
    <property type="molecule type" value="Genomic_DNA"/>
</dbReference>
<dbReference type="Proteomes" id="UP000276568">
    <property type="component" value="Unassembled WGS sequence"/>
</dbReference>
<keyword evidence="6 9" id="KW-0378">Hydrolase</keyword>
<evidence type="ECO:0000256" key="1">
    <source>
        <dbReference type="ARBA" id="ARBA00001947"/>
    </source>
</evidence>
<dbReference type="PRINTS" id="PR00932">
    <property type="entry name" value="AMINO1PTASE"/>
</dbReference>
<keyword evidence="7 9" id="KW-0862">Zinc</keyword>
<evidence type="ECO:0000256" key="6">
    <source>
        <dbReference type="ARBA" id="ARBA00022801"/>
    </source>
</evidence>
<evidence type="ECO:0000256" key="10">
    <source>
        <dbReference type="RuleBase" id="RU004387"/>
    </source>
</evidence>
<evidence type="ECO:0000256" key="9">
    <source>
        <dbReference type="RuleBase" id="RU004386"/>
    </source>
</evidence>
<dbReference type="Pfam" id="PF02127">
    <property type="entry name" value="Peptidase_M18"/>
    <property type="match status" value="1"/>
</dbReference>
<evidence type="ECO:0000256" key="8">
    <source>
        <dbReference type="ARBA" id="ARBA00023049"/>
    </source>
</evidence>
<dbReference type="GO" id="GO:0006508">
    <property type="term" value="P:proteolysis"/>
    <property type="evidence" value="ECO:0007669"/>
    <property type="project" value="UniProtKB-KW"/>
</dbReference>
<dbReference type="OrthoDB" id="89722at2"/>
<evidence type="ECO:0000256" key="5">
    <source>
        <dbReference type="ARBA" id="ARBA00022723"/>
    </source>
</evidence>
<proteinExistence type="inferred from homology"/>
<evidence type="ECO:0000313" key="11">
    <source>
        <dbReference type="EMBL" id="RNM30099.1"/>
    </source>
</evidence>
<dbReference type="GO" id="GO:0008270">
    <property type="term" value="F:zinc ion binding"/>
    <property type="evidence" value="ECO:0007669"/>
    <property type="project" value="InterPro"/>
</dbReference>
<sequence length="459" mass="50840">MGLAWKDYDEKKQAEVMSFCDDYMAFLSKAKTERRFVQLAIEKAEAAGYRNIEEIIQKKESLHPQDKVYMNQMNKAVALMQIGDDPLEDGMNILGAHIDSPRLDLKQHPLYEEGDLAYFDTHYYGGVKKYQWVTIPLAIYGVVVLKNGQTIDVAIGDKEEDPVFVISDLLIHLASKQMNKKADQVVEGESLNVTIGSIPLADGKEDPVKAHILQILKTNYGFEEEDFISAELEVVPAGKARSCGLDKSLILAYGQDDKVCAYSSLRAMLEDRHLQRTAACLLVDKEEVGSQGATGMQSQFFEDFVAEVLYALGKDSNLAVRRTLLHSAMLSSDVCAAHDPNYADVSSPNDNQPKFGYGLAFNKYTGARGKSGCNDANAEYIAQLRAVMEKGNVHWQTGELGKVDAGGGGTIAYILANYGMRVIDCGVPLHNMHAPHEVSSKADVYEAYRGYKAFIEFMR</sequence>
<dbReference type="PANTHER" id="PTHR28570:SF2">
    <property type="entry name" value="M18 FAMILY AMINOPEPTIDASE 1-RELATED"/>
    <property type="match status" value="1"/>
</dbReference>
<name>A0A3N0HZ92_9FIRM</name>
<dbReference type="GO" id="GO:0005737">
    <property type="term" value="C:cytoplasm"/>
    <property type="evidence" value="ECO:0007669"/>
    <property type="project" value="UniProtKB-ARBA"/>
</dbReference>
<dbReference type="FunFam" id="2.30.250.10:FF:000006">
    <property type="entry name" value="Probable M18 family aminopeptidase 1"/>
    <property type="match status" value="1"/>
</dbReference>
<protein>
    <recommendedName>
        <fullName evidence="10">M18 family aminopeptidase</fullName>
        <ecNumber evidence="10">3.4.11.-</ecNumber>
    </recommendedName>
</protein>
<comment type="similarity">
    <text evidence="2 9">Belongs to the peptidase M18 family.</text>
</comment>
<keyword evidence="12" id="KW-1185">Reference proteome</keyword>